<feature type="non-terminal residue" evidence="1">
    <location>
        <position position="1"/>
    </location>
</feature>
<dbReference type="EMBL" id="BARU01023507">
    <property type="protein sequence ID" value="GAH53930.1"/>
    <property type="molecule type" value="Genomic_DNA"/>
</dbReference>
<accession>X1HA39</accession>
<comment type="caution">
    <text evidence="1">The sequence shown here is derived from an EMBL/GenBank/DDBJ whole genome shotgun (WGS) entry which is preliminary data.</text>
</comment>
<protein>
    <submittedName>
        <fullName evidence="1">Uncharacterized protein</fullName>
    </submittedName>
</protein>
<dbReference type="Pfam" id="PF05766">
    <property type="entry name" value="NinG"/>
    <property type="match status" value="1"/>
</dbReference>
<proteinExistence type="predicted"/>
<evidence type="ECO:0000313" key="1">
    <source>
        <dbReference type="EMBL" id="GAH53930.1"/>
    </source>
</evidence>
<organism evidence="1">
    <name type="scientific">marine sediment metagenome</name>
    <dbReference type="NCBI Taxonomy" id="412755"/>
    <lineage>
        <taxon>unclassified sequences</taxon>
        <taxon>metagenomes</taxon>
        <taxon>ecological metagenomes</taxon>
    </lineage>
</organism>
<name>X1HA39_9ZZZZ</name>
<dbReference type="AlphaFoldDB" id="X1HA39"/>
<sequence length="114" mass="12833">DSDENGICVCITCKKEHLWNGGDMQAGHFIPAGRGNALRFNKINVNGQCVYCNYYLSANLAKYRVAIDKKWGKGTADRLEKESTQTKTFTEQELIGMINECKVEVKQLLLTKTL</sequence>
<dbReference type="InterPro" id="IPR008713">
    <property type="entry name" value="Phage_lambda_NinG"/>
</dbReference>
<gene>
    <name evidence="1" type="ORF">S03H2_38140</name>
</gene>
<reference evidence="1" key="1">
    <citation type="journal article" date="2014" name="Front. Microbiol.">
        <title>High frequency of phylogenetically diverse reductive dehalogenase-homologous genes in deep subseafloor sedimentary metagenomes.</title>
        <authorList>
            <person name="Kawai M."/>
            <person name="Futagami T."/>
            <person name="Toyoda A."/>
            <person name="Takaki Y."/>
            <person name="Nishi S."/>
            <person name="Hori S."/>
            <person name="Arai W."/>
            <person name="Tsubouchi T."/>
            <person name="Morono Y."/>
            <person name="Uchiyama I."/>
            <person name="Ito T."/>
            <person name="Fujiyama A."/>
            <person name="Inagaki F."/>
            <person name="Takami H."/>
        </authorList>
    </citation>
    <scope>NUCLEOTIDE SEQUENCE</scope>
    <source>
        <strain evidence="1">Expedition CK06-06</strain>
    </source>
</reference>